<dbReference type="PROSITE" id="PS50887">
    <property type="entry name" value="GGDEF"/>
    <property type="match status" value="1"/>
</dbReference>
<dbReference type="EMBL" id="LNXV01000029">
    <property type="protein sequence ID" value="KTC81274.1"/>
    <property type="molecule type" value="Genomic_DNA"/>
</dbReference>
<evidence type="ECO:0000313" key="6">
    <source>
        <dbReference type="EMBL" id="KTC81274.1"/>
    </source>
</evidence>
<evidence type="ECO:0000256" key="1">
    <source>
        <dbReference type="ARBA" id="ARBA00001946"/>
    </source>
</evidence>
<dbReference type="Gene3D" id="3.30.70.270">
    <property type="match status" value="1"/>
</dbReference>
<proteinExistence type="predicted"/>
<dbReference type="CDD" id="cd01949">
    <property type="entry name" value="GGDEF"/>
    <property type="match status" value="1"/>
</dbReference>
<evidence type="ECO:0000256" key="2">
    <source>
        <dbReference type="ARBA" id="ARBA00012528"/>
    </source>
</evidence>
<dbReference type="OrthoDB" id="9812260at2"/>
<gene>
    <name evidence="6" type="ORF">Lbru_1794</name>
</gene>
<organism evidence="6 7">
    <name type="scientific">Legionella brunensis</name>
    <dbReference type="NCBI Taxonomy" id="29422"/>
    <lineage>
        <taxon>Bacteria</taxon>
        <taxon>Pseudomonadati</taxon>
        <taxon>Pseudomonadota</taxon>
        <taxon>Gammaproteobacteria</taxon>
        <taxon>Legionellales</taxon>
        <taxon>Legionellaceae</taxon>
        <taxon>Legionella</taxon>
    </lineage>
</organism>
<feature type="transmembrane region" description="Helical" evidence="4">
    <location>
        <begin position="68"/>
        <end position="87"/>
    </location>
</feature>
<evidence type="ECO:0000259" key="5">
    <source>
        <dbReference type="PROSITE" id="PS50887"/>
    </source>
</evidence>
<dbReference type="NCBIfam" id="TIGR00254">
    <property type="entry name" value="GGDEF"/>
    <property type="match status" value="1"/>
</dbReference>
<feature type="transmembrane region" description="Helical" evidence="4">
    <location>
        <begin position="37"/>
        <end position="56"/>
    </location>
</feature>
<dbReference type="GO" id="GO:0052621">
    <property type="term" value="F:diguanylate cyclase activity"/>
    <property type="evidence" value="ECO:0007669"/>
    <property type="project" value="UniProtKB-EC"/>
</dbReference>
<accession>A0A0W0SCU3</accession>
<feature type="transmembrane region" description="Helical" evidence="4">
    <location>
        <begin position="6"/>
        <end position="25"/>
    </location>
</feature>
<keyword evidence="6" id="KW-0808">Transferase</keyword>
<sequence>MVFPVVMIVLGIVLLISGAYLINKLLQKTNHYRRQWFSYLAFIAVFILSYSASIFYGLLVDPHCLNNFYASVLLLGATYIYSSCRLMTNTIQKMELMDDFKNRYEVLRHHATYDSLTGCNNREYLFEMMNTRFQQVKMNEGSVIVLFIDMDRFKTVNDRYGHEVGDTTLHMFGGLLRQRLRRDDVVARYGGDEFIVLMENTSMDEAKKIAENLITVTKKSLKEGTLSELNLGCSIGITQMNHHSASVNTVIKEADLACYAAKQRKINGSVCVYNSMITTKNNAINFSGNQITP</sequence>
<dbReference type="Pfam" id="PF00990">
    <property type="entry name" value="GGDEF"/>
    <property type="match status" value="1"/>
</dbReference>
<dbReference type="PANTHER" id="PTHR45138:SF9">
    <property type="entry name" value="DIGUANYLATE CYCLASE DGCM-RELATED"/>
    <property type="match status" value="1"/>
</dbReference>
<dbReference type="InterPro" id="IPR000160">
    <property type="entry name" value="GGDEF_dom"/>
</dbReference>
<protein>
    <recommendedName>
        <fullName evidence="2">diguanylate cyclase</fullName>
        <ecNumber evidence="2">2.7.7.65</ecNumber>
    </recommendedName>
</protein>
<comment type="cofactor">
    <cofactor evidence="1">
        <name>Mg(2+)</name>
        <dbReference type="ChEBI" id="CHEBI:18420"/>
    </cofactor>
</comment>
<dbReference type="InterPro" id="IPR029787">
    <property type="entry name" value="Nucleotide_cyclase"/>
</dbReference>
<dbReference type="SMART" id="SM00267">
    <property type="entry name" value="GGDEF"/>
    <property type="match status" value="1"/>
</dbReference>
<evidence type="ECO:0000256" key="4">
    <source>
        <dbReference type="SAM" id="Phobius"/>
    </source>
</evidence>
<feature type="domain" description="GGDEF" evidence="5">
    <location>
        <begin position="141"/>
        <end position="275"/>
    </location>
</feature>
<dbReference type="InterPro" id="IPR043128">
    <property type="entry name" value="Rev_trsase/Diguanyl_cyclase"/>
</dbReference>
<reference evidence="6 7" key="1">
    <citation type="submission" date="2015-11" db="EMBL/GenBank/DDBJ databases">
        <title>Genomic analysis of 38 Legionella species identifies large and diverse effector repertoires.</title>
        <authorList>
            <person name="Burstein D."/>
            <person name="Amaro F."/>
            <person name="Zusman T."/>
            <person name="Lifshitz Z."/>
            <person name="Cohen O."/>
            <person name="Gilbert J.A."/>
            <person name="Pupko T."/>
            <person name="Shuman H.A."/>
            <person name="Segal G."/>
        </authorList>
    </citation>
    <scope>NUCLEOTIDE SEQUENCE [LARGE SCALE GENOMIC DNA]</scope>
    <source>
        <strain evidence="6 7">ATCC 43878</strain>
    </source>
</reference>
<keyword evidence="6" id="KW-0548">Nucleotidyltransferase</keyword>
<keyword evidence="7" id="KW-1185">Reference proteome</keyword>
<dbReference type="GO" id="GO:0016301">
    <property type="term" value="F:kinase activity"/>
    <property type="evidence" value="ECO:0007669"/>
    <property type="project" value="UniProtKB-KW"/>
</dbReference>
<evidence type="ECO:0000313" key="7">
    <source>
        <dbReference type="Proteomes" id="UP000054742"/>
    </source>
</evidence>
<keyword evidence="6" id="KW-0418">Kinase</keyword>
<name>A0A0W0SCU3_9GAMM</name>
<dbReference type="EC" id="2.7.7.65" evidence="2"/>
<evidence type="ECO:0000256" key="3">
    <source>
        <dbReference type="ARBA" id="ARBA00034247"/>
    </source>
</evidence>
<comment type="caution">
    <text evidence="6">The sequence shown here is derived from an EMBL/GenBank/DDBJ whole genome shotgun (WGS) entry which is preliminary data.</text>
</comment>
<dbReference type="PANTHER" id="PTHR45138">
    <property type="entry name" value="REGULATORY COMPONENTS OF SENSORY TRANSDUCTION SYSTEM"/>
    <property type="match status" value="1"/>
</dbReference>
<dbReference type="PATRIC" id="fig|29422.6.peg.1908"/>
<dbReference type="Proteomes" id="UP000054742">
    <property type="component" value="Unassembled WGS sequence"/>
</dbReference>
<keyword evidence="4" id="KW-0812">Transmembrane</keyword>
<dbReference type="STRING" id="29422.Lbru_1794"/>
<comment type="catalytic activity">
    <reaction evidence="3">
        <text>2 GTP = 3',3'-c-di-GMP + 2 diphosphate</text>
        <dbReference type="Rhea" id="RHEA:24898"/>
        <dbReference type="ChEBI" id="CHEBI:33019"/>
        <dbReference type="ChEBI" id="CHEBI:37565"/>
        <dbReference type="ChEBI" id="CHEBI:58805"/>
        <dbReference type="EC" id="2.7.7.65"/>
    </reaction>
</comment>
<dbReference type="AlphaFoldDB" id="A0A0W0SCU3"/>
<dbReference type="InterPro" id="IPR050469">
    <property type="entry name" value="Diguanylate_Cyclase"/>
</dbReference>
<dbReference type="RefSeq" id="WP_029489106.1">
    <property type="nucleotide sequence ID" value="NZ_CAAAHU010000002.1"/>
</dbReference>
<dbReference type="SUPFAM" id="SSF55073">
    <property type="entry name" value="Nucleotide cyclase"/>
    <property type="match status" value="1"/>
</dbReference>
<keyword evidence="4" id="KW-0472">Membrane</keyword>
<dbReference type="FunFam" id="3.30.70.270:FF:000001">
    <property type="entry name" value="Diguanylate cyclase domain protein"/>
    <property type="match status" value="1"/>
</dbReference>
<keyword evidence="4" id="KW-1133">Transmembrane helix</keyword>